<feature type="region of interest" description="Disordered" evidence="1">
    <location>
        <begin position="517"/>
        <end position="609"/>
    </location>
</feature>
<dbReference type="EMBL" id="QKNX01000004">
    <property type="protein sequence ID" value="TKR25198.1"/>
    <property type="molecule type" value="Genomic_DNA"/>
</dbReference>
<gene>
    <name evidence="4" type="ORF">DM868_10485</name>
</gene>
<feature type="compositionally biased region" description="Low complexity" evidence="1">
    <location>
        <begin position="560"/>
        <end position="574"/>
    </location>
</feature>
<dbReference type="RefSeq" id="WP_137276837.1">
    <property type="nucleotide sequence ID" value="NZ_QKNX01000004.1"/>
</dbReference>
<evidence type="ECO:0000313" key="5">
    <source>
        <dbReference type="Proteomes" id="UP000308037"/>
    </source>
</evidence>
<reference evidence="4 5" key="1">
    <citation type="submission" date="2019-04" db="EMBL/GenBank/DDBJ databases">
        <title>Natronomonas sp. F20-122 a newhaloarchaeon isolated from a saline saltern of Isla Bacuta, Huelva, Spain.</title>
        <authorList>
            <person name="Duran-Viseras A."/>
            <person name="Sanchez-Porro C."/>
            <person name="Ventosa A."/>
        </authorList>
    </citation>
    <scope>NUCLEOTIDE SEQUENCE [LARGE SCALE GENOMIC DNA]</scope>
    <source>
        <strain evidence="4 5">F20-122</strain>
    </source>
</reference>
<keyword evidence="2" id="KW-0812">Transmembrane</keyword>
<dbReference type="InterPro" id="IPR038765">
    <property type="entry name" value="Papain-like_cys_pep_sf"/>
</dbReference>
<organism evidence="4 5">
    <name type="scientific">Natronomonas salsuginis</name>
    <dbReference type="NCBI Taxonomy" id="2217661"/>
    <lineage>
        <taxon>Archaea</taxon>
        <taxon>Methanobacteriati</taxon>
        <taxon>Methanobacteriota</taxon>
        <taxon>Stenosarchaea group</taxon>
        <taxon>Halobacteria</taxon>
        <taxon>Halobacteriales</taxon>
        <taxon>Natronomonadaceae</taxon>
        <taxon>Natronomonas</taxon>
    </lineage>
</organism>
<dbReference type="Proteomes" id="UP000308037">
    <property type="component" value="Unassembled WGS sequence"/>
</dbReference>
<evidence type="ECO:0000259" key="3">
    <source>
        <dbReference type="SMART" id="SM00460"/>
    </source>
</evidence>
<evidence type="ECO:0000256" key="1">
    <source>
        <dbReference type="SAM" id="MobiDB-lite"/>
    </source>
</evidence>
<keyword evidence="2" id="KW-0472">Membrane</keyword>
<name>A0A4U5JBI5_9EURY</name>
<comment type="caution">
    <text evidence="4">The sequence shown here is derived from an EMBL/GenBank/DDBJ whole genome shotgun (WGS) entry which is preliminary data.</text>
</comment>
<feature type="transmembrane region" description="Helical" evidence="2">
    <location>
        <begin position="154"/>
        <end position="172"/>
    </location>
</feature>
<feature type="transmembrane region" description="Helical" evidence="2">
    <location>
        <begin position="55"/>
        <end position="71"/>
    </location>
</feature>
<feature type="transmembrane region" description="Helical" evidence="2">
    <location>
        <begin position="207"/>
        <end position="233"/>
    </location>
</feature>
<proteinExistence type="predicted"/>
<keyword evidence="5" id="KW-1185">Reference proteome</keyword>
<dbReference type="PANTHER" id="PTHR42736:SF1">
    <property type="entry name" value="PROTEIN-GLUTAMINE GAMMA-GLUTAMYLTRANSFERASE"/>
    <property type="match status" value="1"/>
</dbReference>
<evidence type="ECO:0000256" key="2">
    <source>
        <dbReference type="SAM" id="Phobius"/>
    </source>
</evidence>
<dbReference type="AlphaFoldDB" id="A0A4U5JBI5"/>
<evidence type="ECO:0000313" key="4">
    <source>
        <dbReference type="EMBL" id="TKR25198.1"/>
    </source>
</evidence>
<dbReference type="InterPro" id="IPR025403">
    <property type="entry name" value="TgpA-like_C"/>
</dbReference>
<dbReference type="PANTHER" id="PTHR42736">
    <property type="entry name" value="PROTEIN-GLUTAMINE GAMMA-GLUTAMYLTRANSFERASE"/>
    <property type="match status" value="1"/>
</dbReference>
<dbReference type="SMART" id="SM00460">
    <property type="entry name" value="TGc"/>
    <property type="match status" value="1"/>
</dbReference>
<feature type="transmembrane region" description="Helical" evidence="2">
    <location>
        <begin position="78"/>
        <end position="95"/>
    </location>
</feature>
<dbReference type="InterPro" id="IPR002931">
    <property type="entry name" value="Transglutaminase-like"/>
</dbReference>
<dbReference type="Gene3D" id="3.10.620.30">
    <property type="match status" value="1"/>
</dbReference>
<dbReference type="OrthoDB" id="18481at2157"/>
<feature type="compositionally biased region" description="Low complexity" evidence="1">
    <location>
        <begin position="538"/>
        <end position="548"/>
    </location>
</feature>
<keyword evidence="2" id="KW-1133">Transmembrane helix</keyword>
<feature type="transmembrane region" description="Helical" evidence="2">
    <location>
        <begin position="132"/>
        <end position="149"/>
    </location>
</feature>
<protein>
    <submittedName>
        <fullName evidence="4">DUF4129 domain-containing protein</fullName>
    </submittedName>
</protein>
<sequence length="743" mass="78868">MSVADPRARIVGGASAAVGRLPLLRAIALGGIVVVLGAFLSVLHRISVITGDPTPLYYAVVGSVVVGTVAARVIRPRTATVVSVAAGTVGTYLYIRSLPGGGSFLVLAEPILDDITALLSGLSVLRIVNADVWALAIAPGPVFLTWYLAVRRRYVAASVVGGVALGLVVLTGDATNGETFVGVVGVAIAVAIGDCERRGERFGNVDTVAVAVAAMVTLTLFVGVVPGAIGAVLPESDFGESGSTIESSLVYAGDSVAVTGPVELTSERRYTVEADEPAYWRVGTYDRYTGGGWVRSGSSSGYDGRLPGPPGDTRRLEQEYTAESTIATLPAAREPIRIDGVPVPVQVTPGGSFEPTSTLQAGESYTVESEIPVASADELRNAGTDYPDDVESRYTQLPTDMPDRVTQRTDQLTANAENPYDTARVLEYWFRTEYEYSLDVDRPRGDIADAFLFEMAAGYCTYFATTMTAMLRTQGIPARMAVGYTPGEQVGDDEWVVRGYDSHAWVEVYFPEHGWIEFDPTPSEPREEAAQQVRDGSESAGAGSGLSADGTTNGTETDPESGTETPEQTGTETPAAGGEEPTATVADGPDIGDREADADGESTSPLASVPLPSGEQLGFGLGVAILALVGARRSGVVTRLYREWWLRRLPKGSPEAVVAGAYRRAVYLESRDGRAKPPGETPRQFFADADERLRRIERAYERARYGPGVDETAAARVRVDLDAVRADRSKLAGRLRKPGRGSR</sequence>
<dbReference type="Pfam" id="PF01841">
    <property type="entry name" value="Transglut_core"/>
    <property type="match status" value="1"/>
</dbReference>
<dbReference type="SUPFAM" id="SSF54001">
    <property type="entry name" value="Cysteine proteinases"/>
    <property type="match status" value="1"/>
</dbReference>
<feature type="transmembrane region" description="Helical" evidence="2">
    <location>
        <begin position="21"/>
        <end position="43"/>
    </location>
</feature>
<feature type="domain" description="Transglutaminase-like" evidence="3">
    <location>
        <begin position="452"/>
        <end position="522"/>
    </location>
</feature>
<feature type="transmembrane region" description="Helical" evidence="2">
    <location>
        <begin position="178"/>
        <end position="195"/>
    </location>
</feature>
<dbReference type="Pfam" id="PF13559">
    <property type="entry name" value="DUF4129"/>
    <property type="match status" value="1"/>
</dbReference>
<accession>A0A4U5JBI5</accession>
<dbReference type="InterPro" id="IPR052901">
    <property type="entry name" value="Bact_TGase-like"/>
</dbReference>